<dbReference type="SUPFAM" id="SSF56112">
    <property type="entry name" value="Protein kinase-like (PK-like)"/>
    <property type="match status" value="1"/>
</dbReference>
<proteinExistence type="inferred from homology"/>
<dbReference type="PANTHER" id="PTHR11102:SF160">
    <property type="entry name" value="ERAD-ASSOCIATED E3 UBIQUITIN-PROTEIN LIGASE COMPONENT HRD3"/>
    <property type="match status" value="1"/>
</dbReference>
<dbReference type="InterPro" id="IPR011990">
    <property type="entry name" value="TPR-like_helical_dom_sf"/>
</dbReference>
<evidence type="ECO:0000259" key="2">
    <source>
        <dbReference type="PROSITE" id="PS50011"/>
    </source>
</evidence>
<dbReference type="GO" id="GO:0005524">
    <property type="term" value="F:ATP binding"/>
    <property type="evidence" value="ECO:0007669"/>
    <property type="project" value="InterPro"/>
</dbReference>
<dbReference type="PROSITE" id="PS50011">
    <property type="entry name" value="PROTEIN_KINASE_DOM"/>
    <property type="match status" value="1"/>
</dbReference>
<dbReference type="InterPro" id="IPR006597">
    <property type="entry name" value="Sel1-like"/>
</dbReference>
<gene>
    <name evidence="3" type="ORF">CPELLU_LOCUS14119</name>
</gene>
<dbReference type="Pfam" id="PF08238">
    <property type="entry name" value="Sel1"/>
    <property type="match status" value="7"/>
</dbReference>
<keyword evidence="4" id="KW-1185">Reference proteome</keyword>
<dbReference type="GO" id="GO:0004672">
    <property type="term" value="F:protein kinase activity"/>
    <property type="evidence" value="ECO:0007669"/>
    <property type="project" value="InterPro"/>
</dbReference>
<dbReference type="OrthoDB" id="272077at2759"/>
<feature type="domain" description="Protein kinase" evidence="2">
    <location>
        <begin position="1"/>
        <end position="91"/>
    </location>
</feature>
<reference evidence="3" key="1">
    <citation type="submission" date="2021-06" db="EMBL/GenBank/DDBJ databases">
        <authorList>
            <person name="Kallberg Y."/>
            <person name="Tangrot J."/>
            <person name="Rosling A."/>
        </authorList>
    </citation>
    <scope>NUCLEOTIDE SEQUENCE</scope>
    <source>
        <strain evidence="3">FL966</strain>
    </source>
</reference>
<dbReference type="InterPro" id="IPR000719">
    <property type="entry name" value="Prot_kinase_dom"/>
</dbReference>
<dbReference type="Gene3D" id="1.25.40.10">
    <property type="entry name" value="Tetratricopeptide repeat domain"/>
    <property type="match status" value="2"/>
</dbReference>
<dbReference type="InterPro" id="IPR050767">
    <property type="entry name" value="Sel1_AlgK"/>
</dbReference>
<dbReference type="Proteomes" id="UP000789759">
    <property type="component" value="Unassembled WGS sequence"/>
</dbReference>
<comment type="similarity">
    <text evidence="1">Belongs to the sel-1 family.</text>
</comment>
<evidence type="ECO:0000313" key="4">
    <source>
        <dbReference type="Proteomes" id="UP000789759"/>
    </source>
</evidence>
<dbReference type="InterPro" id="IPR011009">
    <property type="entry name" value="Kinase-like_dom_sf"/>
</dbReference>
<comment type="caution">
    <text evidence="3">The sequence shown here is derived from an EMBL/GenBank/DDBJ whole genome shotgun (WGS) entry which is preliminary data.</text>
</comment>
<protein>
    <submittedName>
        <fullName evidence="3">19599_t:CDS:1</fullName>
    </submittedName>
</protein>
<dbReference type="AlphaFoldDB" id="A0A9N9IKV5"/>
<organism evidence="3 4">
    <name type="scientific">Cetraspora pellucida</name>
    <dbReference type="NCBI Taxonomy" id="1433469"/>
    <lineage>
        <taxon>Eukaryota</taxon>
        <taxon>Fungi</taxon>
        <taxon>Fungi incertae sedis</taxon>
        <taxon>Mucoromycota</taxon>
        <taxon>Glomeromycotina</taxon>
        <taxon>Glomeromycetes</taxon>
        <taxon>Diversisporales</taxon>
        <taxon>Gigasporaceae</taxon>
        <taxon>Cetraspora</taxon>
    </lineage>
</organism>
<dbReference type="Gene3D" id="1.10.510.10">
    <property type="entry name" value="Transferase(Phosphotransferase) domain 1"/>
    <property type="match status" value="1"/>
</dbReference>
<sequence>VGVLLWEISSGTIPYESEIPIGFNLLNAIIYGKRETTVKGTPQKYVEIYKECWKHDIEERPTIQHVARELAKIVIIEKSKKKFQEVIHPTLNNINKNSVFLHDLLQLFIDKSNTTDDSVHIVNLLNNFIDKNNKDQTEIINQLIYYQEDYYFNCMVGFFYEYGIGVPIDYNIAFDMYSMSSRENIDYINLDNLDNLTLVDKYRLNNCLLGKISLANFYLNGKGVEKNETMALNLFLESTKQKSGLGQYFVGRCYENGYSVDQCENKALEWYNKSAESGNPIGQYMVEKDEKRGFELILEAVEEGNSLAKYNLGHCYEHGKGTDKEINLNYALEWYQKSARNSCPQGQYQLAYFYHHGKVVMQDFSQAADWYLKAAERGHYYSQYQIGCFYKDGIGVDKNIRNAIRWFEKAKDNNDGSSQFLDKLIKSLKKL</sequence>
<evidence type="ECO:0000256" key="1">
    <source>
        <dbReference type="ARBA" id="ARBA00038101"/>
    </source>
</evidence>
<dbReference type="InterPro" id="IPR001245">
    <property type="entry name" value="Ser-Thr/Tyr_kinase_cat_dom"/>
</dbReference>
<name>A0A9N9IKV5_9GLOM</name>
<dbReference type="Pfam" id="PF07714">
    <property type="entry name" value="PK_Tyr_Ser-Thr"/>
    <property type="match status" value="1"/>
</dbReference>
<evidence type="ECO:0000313" key="3">
    <source>
        <dbReference type="EMBL" id="CAG8741554.1"/>
    </source>
</evidence>
<dbReference type="SUPFAM" id="SSF81901">
    <property type="entry name" value="HCP-like"/>
    <property type="match status" value="2"/>
</dbReference>
<dbReference type="SMART" id="SM00671">
    <property type="entry name" value="SEL1"/>
    <property type="match status" value="6"/>
</dbReference>
<accession>A0A9N9IKV5</accession>
<dbReference type="EMBL" id="CAJVQA010016191">
    <property type="protein sequence ID" value="CAG8741554.1"/>
    <property type="molecule type" value="Genomic_DNA"/>
</dbReference>
<feature type="non-terminal residue" evidence="3">
    <location>
        <position position="431"/>
    </location>
</feature>
<dbReference type="PANTHER" id="PTHR11102">
    <property type="entry name" value="SEL-1-LIKE PROTEIN"/>
    <property type="match status" value="1"/>
</dbReference>